<feature type="compositionally biased region" description="Gly residues" evidence="17">
    <location>
        <begin position="948"/>
        <end position="959"/>
    </location>
</feature>
<feature type="transmembrane region" description="Helical" evidence="18">
    <location>
        <begin position="289"/>
        <end position="309"/>
    </location>
</feature>
<keyword evidence="12 18" id="KW-1133">Transmembrane helix</keyword>
<feature type="transmembrane region" description="Helical" evidence="18">
    <location>
        <begin position="469"/>
        <end position="491"/>
    </location>
</feature>
<evidence type="ECO:0000256" key="15">
    <source>
        <dbReference type="ARBA" id="ARBA00030679"/>
    </source>
</evidence>
<feature type="transmembrane region" description="Helical" evidence="18">
    <location>
        <begin position="430"/>
        <end position="448"/>
    </location>
</feature>
<dbReference type="PANTHER" id="PTHR13872">
    <property type="entry name" value="DOLICHYL-DIPHOSPHOOLIGOSACCHARIDE--PROTEIN GLYCOSYLTRANSFERASE SUBUNIT"/>
    <property type="match status" value="1"/>
</dbReference>
<evidence type="ECO:0000256" key="14">
    <source>
        <dbReference type="ARBA" id="ARBA00023211"/>
    </source>
</evidence>
<dbReference type="InterPro" id="IPR026410">
    <property type="entry name" value="OlisacTrfase_arch"/>
</dbReference>
<gene>
    <name evidence="21" type="ORF">EGH25_04485</name>
</gene>
<dbReference type="EMBL" id="RKLV01000003">
    <property type="protein sequence ID" value="MCX2818608.1"/>
    <property type="molecule type" value="Genomic_DNA"/>
</dbReference>
<sequence>METDISRYEKYVPSVFLATAFAYMVWVRTLPYSSMVTEDGVMFSANDSWYHIRVVDHFVENYPTVFPFDPWTYFPYGSAASTGYGNLFDQIIATVAVIVGLGDPSGRQVEIITAFAPAVFGAATAIPVYLLAKRITDRWVALLAPLSLALFTGQFLNRTTFGNVQHEAGEAFFVGIAVLGFILAVERAYTEKPTFAHIRDGDLGVLSGAVLGGLGLAAYMLTWPASIYLLAPFGAFLLIQMVRDDLNGRSTEYLGLSVATFFFVAFVPVAIYTFLVGGYGRVSGLALSALHPVALLSAGAGALFLHFLHSYLQGDDKPDDAYPVAVGGVVIVGLVFLWATGLASFLERLITTMYSFGYLTSEGALTVSEIQPAGLTNAVAGYGLLLVVAVIGIAFLINRVVRENRPAELIVLLWSINMFTAYFTQARFGYYLAVSAAVLVAYGIHGIIEITNVEELSFESWEDLKSLKGYQVITFLLIVFLFLPGNVVAIAPAIQPAWNSVGGGADQVWHDESMGWMSDNTPAPPMEFNDVWEIPADGDFEYPVSPSPTEGAYGVMSWWDYGHWITMSGERIPNANPFQEGNIVSSLFFTAQSEERADLLLEALPSVESGSELEGMSNDELRSVIENQNEQERYEDTRYVVIDDQMAAGKFGAIATWTEFGQEEPYYTREEFTVQENSTANLPALGPSYENTTLSRLYYDDANEMDGYRLVHETETYTLIGNLADLSQPDSRPRLNSRFTRAHYNDSSAVGFRLSQVSNLPDGQMIRAGGGSYLYDVRGTASVKTFERVEGATLTGQADVSEPRNVTAFVRMRTTNTERSFPYTRRVETDADGSFEVTVPYPTVDDVSVEEGGTNASVESTGPYQVYVGNVGIANVLGTSQVLGSPTESGTVNVTESAVYGGDEVEVSLEEVETGNETANETAGNETTGNVTDGGNSRDGAGEETGDGTDGGTNDGGTSNGSTTNTTPDATGAETQNGS</sequence>
<evidence type="ECO:0000256" key="13">
    <source>
        <dbReference type="ARBA" id="ARBA00023136"/>
    </source>
</evidence>
<evidence type="ECO:0000256" key="16">
    <source>
        <dbReference type="ARBA" id="ARBA00034066"/>
    </source>
</evidence>
<feature type="transmembrane region" description="Helical" evidence="18">
    <location>
        <begin position="254"/>
        <end position="277"/>
    </location>
</feature>
<evidence type="ECO:0000313" key="22">
    <source>
        <dbReference type="Proteomes" id="UP001149411"/>
    </source>
</evidence>
<evidence type="ECO:0000256" key="18">
    <source>
        <dbReference type="SAM" id="Phobius"/>
    </source>
</evidence>
<evidence type="ECO:0000256" key="8">
    <source>
        <dbReference type="ARBA" id="ARBA00022679"/>
    </source>
</evidence>
<evidence type="ECO:0000256" key="3">
    <source>
        <dbReference type="ARBA" id="ARBA00004651"/>
    </source>
</evidence>
<feature type="transmembrane region" description="Helical" evidence="18">
    <location>
        <begin position="111"/>
        <end position="132"/>
    </location>
</feature>
<evidence type="ECO:0000256" key="12">
    <source>
        <dbReference type="ARBA" id="ARBA00022989"/>
    </source>
</evidence>
<comment type="subcellular location">
    <subcellularLocation>
        <location evidence="3">Cell membrane</location>
        <topology evidence="3">Multi-pass membrane protein</topology>
    </subcellularLocation>
</comment>
<comment type="similarity">
    <text evidence="5">Belongs to the STT3 family.</text>
</comment>
<dbReference type="GO" id="GO:0005886">
    <property type="term" value="C:plasma membrane"/>
    <property type="evidence" value="ECO:0007669"/>
    <property type="project" value="UniProtKB-SubCell"/>
</dbReference>
<feature type="transmembrane region" description="Helical" evidence="18">
    <location>
        <begin position="379"/>
        <end position="397"/>
    </location>
</feature>
<reference evidence="21" key="1">
    <citation type="submission" date="2022-09" db="EMBL/GenBank/DDBJ databases">
        <title>Haloadaptaus new haloarchaeum isolated from saline soil.</title>
        <authorList>
            <person name="Duran-Viseras A."/>
            <person name="Sanchez-Porro C."/>
            <person name="Ventosa A."/>
        </authorList>
    </citation>
    <scope>NUCLEOTIDE SEQUENCE</scope>
    <source>
        <strain evidence="21">F3-133</strain>
    </source>
</reference>
<evidence type="ECO:0000256" key="11">
    <source>
        <dbReference type="ARBA" id="ARBA00022842"/>
    </source>
</evidence>
<evidence type="ECO:0000259" key="20">
    <source>
        <dbReference type="Pfam" id="PF22627"/>
    </source>
</evidence>
<comment type="pathway">
    <text evidence="4">Protein modification; protein glycosylation.</text>
</comment>
<keyword evidence="9 18" id="KW-0812">Transmembrane</keyword>
<evidence type="ECO:0000256" key="4">
    <source>
        <dbReference type="ARBA" id="ARBA00004922"/>
    </source>
</evidence>
<evidence type="ECO:0000256" key="17">
    <source>
        <dbReference type="SAM" id="MobiDB-lite"/>
    </source>
</evidence>
<dbReference type="Pfam" id="PF22627">
    <property type="entry name" value="AglB_core-like"/>
    <property type="match status" value="1"/>
</dbReference>
<feature type="transmembrane region" description="Helical" evidence="18">
    <location>
        <begin position="201"/>
        <end position="219"/>
    </location>
</feature>
<dbReference type="GO" id="GO:0046872">
    <property type="term" value="F:metal ion binding"/>
    <property type="evidence" value="ECO:0007669"/>
    <property type="project" value="UniProtKB-KW"/>
</dbReference>
<protein>
    <recommendedName>
        <fullName evidence="6">dolichyl-phosphooligosaccharide-protein glycotransferase</fullName>
        <ecNumber evidence="6">2.4.99.21</ecNumber>
    </recommendedName>
    <alternativeName>
        <fullName evidence="15">Oligosaccharyl transferase</fullName>
    </alternativeName>
</protein>
<accession>A0A9Q4C3I1</accession>
<comment type="cofactor">
    <cofactor evidence="2">
        <name>Mg(2+)</name>
        <dbReference type="ChEBI" id="CHEBI:18420"/>
    </cofactor>
</comment>
<feature type="domain" description="Archaeal glycosylation protein B peripheral" evidence="19">
    <location>
        <begin position="791"/>
        <end position="905"/>
    </location>
</feature>
<evidence type="ECO:0000259" key="19">
    <source>
        <dbReference type="Pfam" id="PF18079"/>
    </source>
</evidence>
<dbReference type="PANTHER" id="PTHR13872:SF1">
    <property type="entry name" value="DOLICHYL-DIPHOSPHOOLIGOSACCHARIDE--PROTEIN GLYCOSYLTRANSFERASE SUBUNIT STT3B"/>
    <property type="match status" value="1"/>
</dbReference>
<dbReference type="NCBIfam" id="TIGR04154">
    <property type="entry name" value="archaeo_STT3"/>
    <property type="match status" value="1"/>
</dbReference>
<evidence type="ECO:0000313" key="21">
    <source>
        <dbReference type="EMBL" id="MCX2818608.1"/>
    </source>
</evidence>
<keyword evidence="8 21" id="KW-0808">Transferase</keyword>
<dbReference type="Pfam" id="PF18079">
    <property type="entry name" value="AglB_L1"/>
    <property type="match status" value="1"/>
</dbReference>
<evidence type="ECO:0000256" key="1">
    <source>
        <dbReference type="ARBA" id="ARBA00001936"/>
    </source>
</evidence>
<comment type="cofactor">
    <cofactor evidence="1">
        <name>Mn(2+)</name>
        <dbReference type="ChEBI" id="CHEBI:29035"/>
    </cofactor>
</comment>
<dbReference type="AlphaFoldDB" id="A0A9Q4C3I1"/>
<dbReference type="Gene3D" id="2.60.40.3390">
    <property type="match status" value="1"/>
</dbReference>
<feature type="region of interest" description="Disordered" evidence="17">
    <location>
        <begin position="911"/>
        <end position="979"/>
    </location>
</feature>
<dbReference type="InterPro" id="IPR041154">
    <property type="entry name" value="AglB_P1"/>
</dbReference>
<feature type="compositionally biased region" description="Low complexity" evidence="17">
    <location>
        <begin position="915"/>
        <end position="931"/>
    </location>
</feature>
<feature type="transmembrane region" description="Helical" evidence="18">
    <location>
        <begin position="225"/>
        <end position="242"/>
    </location>
</feature>
<evidence type="ECO:0000256" key="2">
    <source>
        <dbReference type="ARBA" id="ARBA00001946"/>
    </source>
</evidence>
<dbReference type="EC" id="2.4.99.21" evidence="6"/>
<keyword evidence="14" id="KW-0464">Manganese</keyword>
<feature type="transmembrane region" description="Helical" evidence="18">
    <location>
        <begin position="12"/>
        <end position="29"/>
    </location>
</feature>
<feature type="domain" description="AglB-like core" evidence="20">
    <location>
        <begin position="511"/>
        <end position="602"/>
    </location>
</feature>
<keyword evidence="11" id="KW-0460">Magnesium</keyword>
<feature type="transmembrane region" description="Helical" evidence="18">
    <location>
        <begin position="321"/>
        <end position="346"/>
    </location>
</feature>
<evidence type="ECO:0000256" key="7">
    <source>
        <dbReference type="ARBA" id="ARBA00022676"/>
    </source>
</evidence>
<comment type="caution">
    <text evidence="21">The sequence shown here is derived from an EMBL/GenBank/DDBJ whole genome shotgun (WGS) entry which is preliminary data.</text>
</comment>
<organism evidence="21 22">
    <name type="scientific">Halorutilus salinus</name>
    <dbReference type="NCBI Taxonomy" id="2487751"/>
    <lineage>
        <taxon>Archaea</taxon>
        <taxon>Methanobacteriati</taxon>
        <taxon>Methanobacteriota</taxon>
        <taxon>Stenosarchaea group</taxon>
        <taxon>Halobacteria</taxon>
        <taxon>Halorutilales</taxon>
        <taxon>Halorutilaceae</taxon>
        <taxon>Halorutilus</taxon>
    </lineage>
</organism>
<evidence type="ECO:0000256" key="9">
    <source>
        <dbReference type="ARBA" id="ARBA00022692"/>
    </source>
</evidence>
<feature type="transmembrane region" description="Helical" evidence="18">
    <location>
        <begin position="168"/>
        <end position="189"/>
    </location>
</feature>
<keyword evidence="10" id="KW-0479">Metal-binding</keyword>
<keyword evidence="13 18" id="KW-0472">Membrane</keyword>
<dbReference type="InterPro" id="IPR003674">
    <property type="entry name" value="Oligo_trans_STT3"/>
</dbReference>
<dbReference type="RefSeq" id="WP_266086450.1">
    <property type="nucleotide sequence ID" value="NZ_RKLV01000003.1"/>
</dbReference>
<keyword evidence="7" id="KW-0328">Glycosyltransferase</keyword>
<comment type="catalytic activity">
    <reaction evidence="16">
        <text>an archaeal dolichyl phosphooligosaccharide + [protein]-L-asparagine = an archaeal dolichyl phosphate + a glycoprotein with the oligosaccharide chain attached by N-beta-D-glycosyl linkage to a protein L-asparagine.</text>
        <dbReference type="EC" id="2.4.99.21"/>
    </reaction>
</comment>
<dbReference type="GO" id="GO:0004576">
    <property type="term" value="F:oligosaccharyl transferase activity"/>
    <property type="evidence" value="ECO:0007669"/>
    <property type="project" value="InterPro"/>
</dbReference>
<evidence type="ECO:0000256" key="5">
    <source>
        <dbReference type="ARBA" id="ARBA00010810"/>
    </source>
</evidence>
<proteinExistence type="inferred from homology"/>
<dbReference type="InterPro" id="IPR054479">
    <property type="entry name" value="AglB-like_core"/>
</dbReference>
<dbReference type="Proteomes" id="UP001149411">
    <property type="component" value="Unassembled WGS sequence"/>
</dbReference>
<name>A0A9Q4C3I1_9EURY</name>
<keyword evidence="22" id="KW-1185">Reference proteome</keyword>
<feature type="transmembrane region" description="Helical" evidence="18">
    <location>
        <begin position="409"/>
        <end position="424"/>
    </location>
</feature>
<feature type="transmembrane region" description="Helical" evidence="18">
    <location>
        <begin position="139"/>
        <end position="156"/>
    </location>
</feature>
<evidence type="ECO:0000256" key="10">
    <source>
        <dbReference type="ARBA" id="ARBA00022723"/>
    </source>
</evidence>
<dbReference type="Gene3D" id="3.40.50.12610">
    <property type="match status" value="1"/>
</dbReference>
<evidence type="ECO:0000256" key="6">
    <source>
        <dbReference type="ARBA" id="ARBA00012602"/>
    </source>
</evidence>